<evidence type="ECO:0000256" key="3">
    <source>
        <dbReference type="ARBA" id="ARBA00023277"/>
    </source>
</evidence>
<comment type="caution">
    <text evidence="4">The sequence shown here is derived from an EMBL/GenBank/DDBJ whole genome shotgun (WGS) entry which is preliminary data.</text>
</comment>
<keyword evidence="3" id="KW-0119">Carbohydrate metabolism</keyword>
<dbReference type="Gene3D" id="3.40.50.11350">
    <property type="match status" value="1"/>
</dbReference>
<evidence type="ECO:0008006" key="6">
    <source>
        <dbReference type="Google" id="ProtNLM"/>
    </source>
</evidence>
<dbReference type="Proteomes" id="UP001218188">
    <property type="component" value="Unassembled WGS sequence"/>
</dbReference>
<keyword evidence="1" id="KW-0808">Transferase</keyword>
<evidence type="ECO:0000256" key="2">
    <source>
        <dbReference type="ARBA" id="ARBA00023253"/>
    </source>
</evidence>
<dbReference type="AlphaFoldDB" id="A0AAD6SYQ5"/>
<proteinExistence type="predicted"/>
<protein>
    <recommendedName>
        <fullName evidence="6">O-fucosyltransferase family protein</fullName>
    </recommendedName>
</protein>
<organism evidence="4 5">
    <name type="scientific">Mycena alexandri</name>
    <dbReference type="NCBI Taxonomy" id="1745969"/>
    <lineage>
        <taxon>Eukaryota</taxon>
        <taxon>Fungi</taxon>
        <taxon>Dikarya</taxon>
        <taxon>Basidiomycota</taxon>
        <taxon>Agaricomycotina</taxon>
        <taxon>Agaricomycetes</taxon>
        <taxon>Agaricomycetidae</taxon>
        <taxon>Agaricales</taxon>
        <taxon>Marasmiineae</taxon>
        <taxon>Mycenaceae</taxon>
        <taxon>Mycena</taxon>
    </lineage>
</organism>
<keyword evidence="2" id="KW-0294">Fucose metabolism</keyword>
<sequence>MGLQAGLGCPLAPHQARFNSTKHHRRNKFDSRNPSHIYVWHRAENIRRRPIPLLAADIYLGKYHGLAPDEYMLARKVPVRSTGRRALHALAFGSLGCSVGFGLATSWGRAWAPSHTRECIAHFDLPRPLFDLQEARVVTVTAHAPAASAVYAASTLVAEKMEEAEPPLLNGPPTAAFKDNLRPEVQYITTWPGSGWTNDVLLYMNLLYLGLITERVPVIPYFTPTHVGGSAPTLAFGEVFDIPRLQKDIGTRILEWHQVKDPQSESVDAMGCWSVWKAVQSFNTESHFTSATDRLKLDVSYTTAPRWIKMDRENDGDPHSTFWALASLAFPETRAANLQSPSLSPIHAAALPPDEQMLCYDYLYYVGANNGYEWESDYGPAWRFVGQHMHWTPKIMQIAEQYIRDALVVAPYEPTPPYIAVHVRHGDFGGWCDLPLKECFAPLSAIAKRVDEVQEELWTTRHIVVDRVVVTSDEQDPAWWEGVFELGWVRPDHSRTRELHGEWYPILIDAAIQSGGLGFVGTDRSTVSVMARKRVAAWNGGAVRTVLWGSPGADDH</sequence>
<dbReference type="GO" id="GO:0046922">
    <property type="term" value="F:peptide-O-fucosyltransferase activity"/>
    <property type="evidence" value="ECO:0007669"/>
    <property type="project" value="InterPro"/>
</dbReference>
<dbReference type="InterPro" id="IPR045130">
    <property type="entry name" value="OFUT2-like"/>
</dbReference>
<gene>
    <name evidence="4" type="ORF">C8F04DRAFT_1097528</name>
</gene>
<dbReference type="CDD" id="cd11296">
    <property type="entry name" value="O-FucT_like"/>
    <property type="match status" value="1"/>
</dbReference>
<evidence type="ECO:0000256" key="1">
    <source>
        <dbReference type="ARBA" id="ARBA00022679"/>
    </source>
</evidence>
<dbReference type="EMBL" id="JARJCM010000049">
    <property type="protein sequence ID" value="KAJ7035516.1"/>
    <property type="molecule type" value="Genomic_DNA"/>
</dbReference>
<name>A0AAD6SYQ5_9AGAR</name>
<evidence type="ECO:0000313" key="5">
    <source>
        <dbReference type="Proteomes" id="UP001218188"/>
    </source>
</evidence>
<accession>A0AAD6SYQ5</accession>
<reference evidence="4" key="1">
    <citation type="submission" date="2023-03" db="EMBL/GenBank/DDBJ databases">
        <title>Massive genome expansion in bonnet fungi (Mycena s.s.) driven by repeated elements and novel gene families across ecological guilds.</title>
        <authorList>
            <consortium name="Lawrence Berkeley National Laboratory"/>
            <person name="Harder C.B."/>
            <person name="Miyauchi S."/>
            <person name="Viragh M."/>
            <person name="Kuo A."/>
            <person name="Thoen E."/>
            <person name="Andreopoulos B."/>
            <person name="Lu D."/>
            <person name="Skrede I."/>
            <person name="Drula E."/>
            <person name="Henrissat B."/>
            <person name="Morin E."/>
            <person name="Kohler A."/>
            <person name="Barry K."/>
            <person name="LaButti K."/>
            <person name="Morin E."/>
            <person name="Salamov A."/>
            <person name="Lipzen A."/>
            <person name="Mereny Z."/>
            <person name="Hegedus B."/>
            <person name="Baldrian P."/>
            <person name="Stursova M."/>
            <person name="Weitz H."/>
            <person name="Taylor A."/>
            <person name="Grigoriev I.V."/>
            <person name="Nagy L.G."/>
            <person name="Martin F."/>
            <person name="Kauserud H."/>
        </authorList>
    </citation>
    <scope>NUCLEOTIDE SEQUENCE</scope>
    <source>
        <strain evidence="4">CBHHK200</strain>
    </source>
</reference>
<dbReference type="PANTHER" id="PTHR13398:SF0">
    <property type="entry name" value="GDP-FUCOSE PROTEIN O-FUCOSYLTRANSFERASE 2"/>
    <property type="match status" value="1"/>
</dbReference>
<dbReference type="PANTHER" id="PTHR13398">
    <property type="entry name" value="GDP-FUCOSE PROTEIN O-FUCOSYLTRANSFERASE 2"/>
    <property type="match status" value="1"/>
</dbReference>
<dbReference type="GO" id="GO:0006004">
    <property type="term" value="P:fucose metabolic process"/>
    <property type="evidence" value="ECO:0007669"/>
    <property type="project" value="UniProtKB-KW"/>
</dbReference>
<keyword evidence="5" id="KW-1185">Reference proteome</keyword>
<evidence type="ECO:0000313" key="4">
    <source>
        <dbReference type="EMBL" id="KAJ7035516.1"/>
    </source>
</evidence>